<reference evidence="3 4" key="2">
    <citation type="journal article" date="2012" name="J. Bacteriol.">
        <title>Genome Sequences of Burkholderia sp. Strains CCGE1002 and H160, Isolated from Legume Nodules in Mexico and Brazil.</title>
        <authorList>
            <person name="Ormeno-Orrillo E."/>
            <person name="Rogel M.A."/>
            <person name="Chueire L.M."/>
            <person name="Tiedje J.M."/>
            <person name="Martinez-Romero E."/>
            <person name="Hungria M."/>
        </authorList>
    </citation>
    <scope>NUCLEOTIDE SEQUENCE [LARGE SCALE GENOMIC DNA]</scope>
    <source>
        <strain evidence="3 4">CCGE1002</strain>
    </source>
</reference>
<proteinExistence type="predicted"/>
<dbReference type="CDD" id="cd12215">
    <property type="entry name" value="ChiC_BD"/>
    <property type="match status" value="1"/>
</dbReference>
<organism evidence="3 4">
    <name type="scientific">Paraburkholderia atlantica</name>
    <dbReference type="NCBI Taxonomy" id="2654982"/>
    <lineage>
        <taxon>Bacteria</taxon>
        <taxon>Pseudomonadati</taxon>
        <taxon>Pseudomonadota</taxon>
        <taxon>Betaproteobacteria</taxon>
        <taxon>Burkholderiales</taxon>
        <taxon>Burkholderiaceae</taxon>
        <taxon>Paraburkholderia</taxon>
    </lineage>
</organism>
<dbReference type="eggNOG" id="ENOG5033ZYM">
    <property type="taxonomic scope" value="Bacteria"/>
</dbReference>
<feature type="domain" description="Chitin-binding type-3" evidence="2">
    <location>
        <begin position="66"/>
        <end position="109"/>
    </location>
</feature>
<dbReference type="SMART" id="SM00495">
    <property type="entry name" value="ChtBD3"/>
    <property type="match status" value="1"/>
</dbReference>
<name>D5WMF9_PARAM</name>
<dbReference type="RefSeq" id="WP_013094192.1">
    <property type="nucleotide sequence ID" value="NC_014119.1"/>
</dbReference>
<accession>D5WMF9</accession>
<dbReference type="EMBL" id="CP002015">
    <property type="protein sequence ID" value="ADG20405.1"/>
    <property type="molecule type" value="Genomic_DNA"/>
</dbReference>
<dbReference type="AlphaFoldDB" id="D5WMF9"/>
<dbReference type="SUPFAM" id="SSF51055">
    <property type="entry name" value="Carbohydrate binding domain"/>
    <property type="match status" value="1"/>
</dbReference>
<dbReference type="HOGENOM" id="CLU_724972_0_0_4"/>
<keyword evidence="1" id="KW-0378">Hydrolase</keyword>
<evidence type="ECO:0000313" key="3">
    <source>
        <dbReference type="EMBL" id="ADG20405.1"/>
    </source>
</evidence>
<reference evidence="4" key="1">
    <citation type="submission" date="2010-04" db="EMBL/GenBank/DDBJ databases">
        <title>Complete sequence of chromosome 3 of Burkholderia sp. CCGE1002.</title>
        <authorList>
            <consortium name="US DOE Joint Genome Institute"/>
            <person name="Lucas S."/>
            <person name="Copeland A."/>
            <person name="Lapidus A."/>
            <person name="Cheng J.-F."/>
            <person name="Bruce D."/>
            <person name="Goodwin L."/>
            <person name="Pitluck S."/>
            <person name="Chertkov O."/>
            <person name="Detter J.C."/>
            <person name="Han C."/>
            <person name="Tapia R."/>
            <person name="Land M."/>
            <person name="Hauser L."/>
            <person name="Kyrpides N."/>
            <person name="Ovchinnikova G."/>
            <person name="Martinez-Romero E."/>
            <person name="Hernandez M.A.R."/>
            <person name="Tiedje J.M."/>
            <person name="Woyke T."/>
        </authorList>
    </citation>
    <scope>NUCLEOTIDE SEQUENCE [LARGE SCALE GENOMIC DNA]</scope>
    <source>
        <strain evidence="4">CCGE1002</strain>
    </source>
</reference>
<dbReference type="GO" id="GO:0005975">
    <property type="term" value="P:carbohydrate metabolic process"/>
    <property type="evidence" value="ECO:0007669"/>
    <property type="project" value="InterPro"/>
</dbReference>
<dbReference type="InterPro" id="IPR036573">
    <property type="entry name" value="CBM_sf_5/12"/>
</dbReference>
<dbReference type="GeneID" id="301098223"/>
<gene>
    <name evidence="3" type="ordered locus">BC1002_6564</name>
</gene>
<dbReference type="Proteomes" id="UP000002190">
    <property type="component" value="Chromosome 3"/>
</dbReference>
<protein>
    <submittedName>
        <fullName evidence="3">Carbohydrate-binding family V/XII</fullName>
    </submittedName>
</protein>
<sequence>MIIFDRPDEFVFAEGAKPGEVADFPNMLRGWGEAFDRTGGKPPMEWFNALGLRTDRAVRYFMQRGVSEWSQTDDYPEGAIVQHDGLLYQAIQHTSGDRPDNMPASWGPLYNYGVTSITGLTNANVTLTPRQAAKSRIVLSGALTGNVQIIFPTWLKDWKVRNNTTGNFTVTCKTASGLGAVCPSRATTLIYGDGVNINSDNLLANPLNNTGASSDIVLAIGQAAYIDISAATAVPLHIGCGDNQSYEIEMQLSGNTGAQLGTYLLPNNTSYTNYFVWEQLYNTSNTPLANSNYSSGFGIGGADIRYRKVFLSTKTISKTATSHGASYISASLGTSSDVMASFWQAQPSTNTVGDTTTPWTSLGTVTFPVAATGRILIRRNS</sequence>
<dbReference type="GO" id="GO:0030246">
    <property type="term" value="F:carbohydrate binding"/>
    <property type="evidence" value="ECO:0007669"/>
    <property type="project" value="InterPro"/>
</dbReference>
<evidence type="ECO:0000259" key="2">
    <source>
        <dbReference type="SMART" id="SM00495"/>
    </source>
</evidence>
<evidence type="ECO:0000313" key="4">
    <source>
        <dbReference type="Proteomes" id="UP000002190"/>
    </source>
</evidence>
<evidence type="ECO:0000256" key="1">
    <source>
        <dbReference type="ARBA" id="ARBA00022801"/>
    </source>
</evidence>
<dbReference type="KEGG" id="bge:BC1002_6564"/>
<dbReference type="Gene3D" id="2.10.10.20">
    <property type="entry name" value="Carbohydrate-binding module superfamily 5/12"/>
    <property type="match status" value="1"/>
</dbReference>
<dbReference type="STRING" id="640511.BC1002_6564"/>
<dbReference type="GO" id="GO:0004553">
    <property type="term" value="F:hydrolase activity, hydrolyzing O-glycosyl compounds"/>
    <property type="evidence" value="ECO:0007669"/>
    <property type="project" value="InterPro"/>
</dbReference>
<dbReference type="GO" id="GO:0005576">
    <property type="term" value="C:extracellular region"/>
    <property type="evidence" value="ECO:0007669"/>
    <property type="project" value="InterPro"/>
</dbReference>
<dbReference type="InterPro" id="IPR003610">
    <property type="entry name" value="CBM5/12"/>
</dbReference>